<evidence type="ECO:0008006" key="4">
    <source>
        <dbReference type="Google" id="ProtNLM"/>
    </source>
</evidence>
<feature type="transmembrane region" description="Helical" evidence="1">
    <location>
        <begin position="23"/>
        <end position="41"/>
    </location>
</feature>
<keyword evidence="3" id="KW-1185">Reference proteome</keyword>
<dbReference type="Proteomes" id="UP000823485">
    <property type="component" value="Unassembled WGS sequence"/>
</dbReference>
<evidence type="ECO:0000313" key="3">
    <source>
        <dbReference type="Proteomes" id="UP000823485"/>
    </source>
</evidence>
<keyword evidence="1" id="KW-1133">Transmembrane helix</keyword>
<proteinExistence type="predicted"/>
<gene>
    <name evidence="2" type="ORF">JOC94_001926</name>
</gene>
<sequence>MSGQETEKYTFYEYLIFFWKKKWLIPIMPILLMIIAGIISTQGKTYTGTSIVYVGSVTKETWLEPDLIQRELDKELKQDLDYTITKGEKRTTLSIEGTDKKQVINSLKRLTNLYHQKVNGIYKEMHRSKEDELNYSKKYLLELEESAQEYKNALKAPNTDTSLEARYFDLLREIEKRKYDYLQKINEIEGELIQLEEPRVLDTAVNDQGGNLKANLLIATVFGLFLSVLLLVLMKYMADARRVKKA</sequence>
<organism evidence="2 3">
    <name type="scientific">Siminovitchia thermophila</name>
    <dbReference type="NCBI Taxonomy" id="1245522"/>
    <lineage>
        <taxon>Bacteria</taxon>
        <taxon>Bacillati</taxon>
        <taxon>Bacillota</taxon>
        <taxon>Bacilli</taxon>
        <taxon>Bacillales</taxon>
        <taxon>Bacillaceae</taxon>
        <taxon>Siminovitchia</taxon>
    </lineage>
</organism>
<dbReference type="RefSeq" id="WP_205179198.1">
    <property type="nucleotide sequence ID" value="NZ_JAFBFH010000011.1"/>
</dbReference>
<comment type="caution">
    <text evidence="2">The sequence shown here is derived from an EMBL/GenBank/DDBJ whole genome shotgun (WGS) entry which is preliminary data.</text>
</comment>
<keyword evidence="1" id="KW-0812">Transmembrane</keyword>
<accession>A0ABS2R742</accession>
<feature type="transmembrane region" description="Helical" evidence="1">
    <location>
        <begin position="216"/>
        <end position="238"/>
    </location>
</feature>
<evidence type="ECO:0000256" key="1">
    <source>
        <dbReference type="SAM" id="Phobius"/>
    </source>
</evidence>
<dbReference type="EMBL" id="JAFBFH010000011">
    <property type="protein sequence ID" value="MBM7714954.1"/>
    <property type="molecule type" value="Genomic_DNA"/>
</dbReference>
<reference evidence="2 3" key="1">
    <citation type="submission" date="2021-01" db="EMBL/GenBank/DDBJ databases">
        <title>Genomic Encyclopedia of Type Strains, Phase IV (KMG-IV): sequencing the most valuable type-strain genomes for metagenomic binning, comparative biology and taxonomic classification.</title>
        <authorList>
            <person name="Goeker M."/>
        </authorList>
    </citation>
    <scope>NUCLEOTIDE SEQUENCE [LARGE SCALE GENOMIC DNA]</scope>
    <source>
        <strain evidence="2 3">DSM 105453</strain>
    </source>
</reference>
<protein>
    <recommendedName>
        <fullName evidence="4">Lipopolysaccharide biosynthesis protein</fullName>
    </recommendedName>
</protein>
<name>A0ABS2R742_9BACI</name>
<keyword evidence="1" id="KW-0472">Membrane</keyword>
<evidence type="ECO:0000313" key="2">
    <source>
        <dbReference type="EMBL" id="MBM7714954.1"/>
    </source>
</evidence>